<accession>A0A197K6N8</accession>
<organism evidence="2 3">
    <name type="scientific">Linnemannia elongata AG-77</name>
    <dbReference type="NCBI Taxonomy" id="1314771"/>
    <lineage>
        <taxon>Eukaryota</taxon>
        <taxon>Fungi</taxon>
        <taxon>Fungi incertae sedis</taxon>
        <taxon>Mucoromycota</taxon>
        <taxon>Mortierellomycotina</taxon>
        <taxon>Mortierellomycetes</taxon>
        <taxon>Mortierellales</taxon>
        <taxon>Mortierellaceae</taxon>
        <taxon>Linnemannia</taxon>
    </lineage>
</organism>
<keyword evidence="1" id="KW-0812">Transmembrane</keyword>
<keyword evidence="1" id="KW-1133">Transmembrane helix</keyword>
<dbReference type="OrthoDB" id="3361196at2759"/>
<dbReference type="EMBL" id="KV442026">
    <property type="protein sequence ID" value="OAQ32099.1"/>
    <property type="molecule type" value="Genomic_DNA"/>
</dbReference>
<evidence type="ECO:0000256" key="1">
    <source>
        <dbReference type="SAM" id="Phobius"/>
    </source>
</evidence>
<name>A0A197K6N8_9FUNG</name>
<sequence length="224" mass="23092">MTYLFLSYTTKPTHSLTTLHQTSKMLTHSVTRLAMLTTFLLFTSLLTFLPIPSRAAETSNGSGGSQVQFPAGSSSCVACQPAFSSPACQTILNSISSSSSSSLSNSTLATCQCSGSFLSLYSSCVKCFTETNQVNLVFGSPQAPAQSSLEDYCKAMPTSVNVRGGGGSASATITATKTTTVTGEPTASPTRPSSALSLTQGGQLGFGYYAAVAVACLAFFSSLP</sequence>
<gene>
    <name evidence="2" type="ORF">K457DRAFT_889698</name>
</gene>
<keyword evidence="3" id="KW-1185">Reference proteome</keyword>
<dbReference type="Proteomes" id="UP000078512">
    <property type="component" value="Unassembled WGS sequence"/>
</dbReference>
<keyword evidence="1" id="KW-0472">Membrane</keyword>
<feature type="transmembrane region" description="Helical" evidence="1">
    <location>
        <begin position="206"/>
        <end position="223"/>
    </location>
</feature>
<feature type="transmembrane region" description="Helical" evidence="1">
    <location>
        <begin position="33"/>
        <end position="51"/>
    </location>
</feature>
<reference evidence="2 3" key="1">
    <citation type="submission" date="2016-05" db="EMBL/GenBank/DDBJ databases">
        <title>Genome sequencing reveals origins of a unique bacterial endosymbiosis in the earliest lineages of terrestrial Fungi.</title>
        <authorList>
            <consortium name="DOE Joint Genome Institute"/>
            <person name="Uehling J."/>
            <person name="Gryganskyi A."/>
            <person name="Hameed K."/>
            <person name="Tschaplinski T."/>
            <person name="Misztal P."/>
            <person name="Wu S."/>
            <person name="Desiro A."/>
            <person name="Vande Pol N."/>
            <person name="Du Z.-Y."/>
            <person name="Zienkiewicz A."/>
            <person name="Zienkiewicz K."/>
            <person name="Morin E."/>
            <person name="Tisserant E."/>
            <person name="Splivallo R."/>
            <person name="Hainaut M."/>
            <person name="Henrissat B."/>
            <person name="Ohm R."/>
            <person name="Kuo A."/>
            <person name="Yan J."/>
            <person name="Lipzen A."/>
            <person name="Nolan M."/>
            <person name="Labutti K."/>
            <person name="Barry K."/>
            <person name="Goldstein A."/>
            <person name="Labbe J."/>
            <person name="Schadt C."/>
            <person name="Tuskan G."/>
            <person name="Grigoriev I."/>
            <person name="Martin F."/>
            <person name="Vilgalys R."/>
            <person name="Bonito G."/>
        </authorList>
    </citation>
    <scope>NUCLEOTIDE SEQUENCE [LARGE SCALE GENOMIC DNA]</scope>
    <source>
        <strain evidence="2 3">AG-77</strain>
    </source>
</reference>
<dbReference type="AlphaFoldDB" id="A0A197K6N8"/>
<protein>
    <submittedName>
        <fullName evidence="2">Uncharacterized protein</fullName>
    </submittedName>
</protein>
<evidence type="ECO:0000313" key="3">
    <source>
        <dbReference type="Proteomes" id="UP000078512"/>
    </source>
</evidence>
<proteinExistence type="predicted"/>
<evidence type="ECO:0000313" key="2">
    <source>
        <dbReference type="EMBL" id="OAQ32099.1"/>
    </source>
</evidence>